<feature type="region of interest" description="Disordered" evidence="8">
    <location>
        <begin position="850"/>
        <end position="937"/>
    </location>
</feature>
<comment type="similarity">
    <text evidence="2">Belongs to the DEAD box helicase family. DEAH subfamily. FANCM sub-subfamily.</text>
</comment>
<feature type="compositionally biased region" description="Acidic residues" evidence="8">
    <location>
        <begin position="1054"/>
        <end position="1067"/>
    </location>
</feature>
<feature type="region of interest" description="Disordered" evidence="8">
    <location>
        <begin position="814"/>
        <end position="835"/>
    </location>
</feature>
<feature type="compositionally biased region" description="Basic residues" evidence="8">
    <location>
        <begin position="26"/>
        <end position="39"/>
    </location>
</feature>
<evidence type="ECO:0000256" key="2">
    <source>
        <dbReference type="ARBA" id="ARBA00009889"/>
    </source>
</evidence>
<feature type="compositionally biased region" description="Basic and acidic residues" evidence="8">
    <location>
        <begin position="1337"/>
        <end position="1347"/>
    </location>
</feature>
<dbReference type="InterPro" id="IPR010994">
    <property type="entry name" value="RuvA_2-like"/>
</dbReference>
<dbReference type="Pfam" id="PF02732">
    <property type="entry name" value="ERCC4"/>
    <property type="match status" value="1"/>
</dbReference>
<dbReference type="GO" id="GO:0043138">
    <property type="term" value="F:3'-5' DNA helicase activity"/>
    <property type="evidence" value="ECO:0007669"/>
    <property type="project" value="TreeGrafter"/>
</dbReference>
<dbReference type="PROSITE" id="PS51192">
    <property type="entry name" value="HELICASE_ATP_BIND_1"/>
    <property type="match status" value="1"/>
</dbReference>
<dbReference type="Pfam" id="PF00270">
    <property type="entry name" value="DEAD"/>
    <property type="match status" value="1"/>
</dbReference>
<feature type="region of interest" description="Disordered" evidence="8">
    <location>
        <begin position="1"/>
        <end position="96"/>
    </location>
</feature>
<evidence type="ECO:0000256" key="7">
    <source>
        <dbReference type="ARBA" id="ARBA00023242"/>
    </source>
</evidence>
<feature type="region of interest" description="Disordered" evidence="8">
    <location>
        <begin position="606"/>
        <end position="677"/>
    </location>
</feature>
<dbReference type="Gene3D" id="3.40.50.300">
    <property type="entry name" value="P-loop containing nucleotide triphosphate hydrolases"/>
    <property type="match status" value="1"/>
</dbReference>
<feature type="domain" description="Helicase ATP-binding" evidence="9">
    <location>
        <begin position="172"/>
        <end position="340"/>
    </location>
</feature>
<feature type="compositionally biased region" description="Basic and acidic residues" evidence="8">
    <location>
        <begin position="667"/>
        <end position="677"/>
    </location>
</feature>
<dbReference type="PANTHER" id="PTHR14025">
    <property type="entry name" value="FANCONI ANEMIA GROUP M FANCM FAMILY MEMBER"/>
    <property type="match status" value="1"/>
</dbReference>
<keyword evidence="6" id="KW-0067">ATP-binding</keyword>
<feature type="compositionally biased region" description="Low complexity" evidence="8">
    <location>
        <begin position="1318"/>
        <end position="1333"/>
    </location>
</feature>
<evidence type="ECO:0000256" key="4">
    <source>
        <dbReference type="ARBA" id="ARBA00022801"/>
    </source>
</evidence>
<feature type="compositionally biased region" description="Basic and acidic residues" evidence="8">
    <location>
        <begin position="631"/>
        <end position="645"/>
    </location>
</feature>
<name>A0A2U9CIT8_SCOMX</name>
<keyword evidence="4" id="KW-0378">Hydrolase</keyword>
<evidence type="ECO:0000256" key="8">
    <source>
        <dbReference type="SAM" id="MobiDB-lite"/>
    </source>
</evidence>
<dbReference type="Gene3D" id="1.10.150.20">
    <property type="entry name" value="5' to 3' exonuclease, C-terminal subdomain"/>
    <property type="match status" value="1"/>
</dbReference>
<dbReference type="InterPro" id="IPR011335">
    <property type="entry name" value="Restrct_endonuc-II-like"/>
</dbReference>
<comment type="subcellular location">
    <subcellularLocation>
        <location evidence="1">Nucleus</location>
    </subcellularLocation>
</comment>
<dbReference type="SMART" id="SM00891">
    <property type="entry name" value="ERCC4"/>
    <property type="match status" value="1"/>
</dbReference>
<dbReference type="Proteomes" id="UP000246464">
    <property type="component" value="Chromosome 17"/>
</dbReference>
<feature type="region of interest" description="Disordered" evidence="8">
    <location>
        <begin position="1047"/>
        <end position="1132"/>
    </location>
</feature>
<feature type="region of interest" description="Disordered" evidence="8">
    <location>
        <begin position="952"/>
        <end position="985"/>
    </location>
</feature>
<dbReference type="STRING" id="52904.ENSSMAP00000032471"/>
<evidence type="ECO:0000313" key="11">
    <source>
        <dbReference type="Proteomes" id="UP000246464"/>
    </source>
</evidence>
<sequence length="1631" mass="179548">MSNGSNQRTLFQTWGAAVPQNQCGQPKKRGDKAAGRRRTTPGDTAQVAAAHPPPPPPPPPRNPLWDEIGQGSSHAPETPVGTEEPTPAYADEDDDDDLMVVAVYEAEKGLQLENENANLFQDDNRVGAEGSALSPAPSGGQTYPDFPGFDSSSARVWIYPTNYPIREYQLRISEAGLFQNTLVCLPTGLGKTFIAAVVMYNFYRWYPSGKIVFMAPTKPLVAQQIEACYKVMGIPQAHMAELTGSTAAKQRQEVWRSKRVFFLTPQVMVNDLSRGTCPALQVKCVVIDEAHKALGNHAYCQVIRQLGTQTLQFRILALSATPGGDSKSVQSVISNLLISHIELRSEESPDIQAHSHQRIVEKMVVPLGEALSAHQARYLQGECHYEEELLPYRHKADSVGQENYGLKKQKRAKTCSKTNNKPKVSPSTTLSDVECINKEAHRKKTQKASLVSTSAVTKKRLEHHTEASYDFTDPPGPEAICPLPSKNDCPEADMDDDCAIINEEPIDSDNNTQQRRALDEDDVELQAMFYLPKWDSAPPPSYAKPLPERYESLKFILANVAELLSRSPPSPPACLEADMAAPSLPPSNLWPPQPFQVSFTLDVDDDDNEEMMSDADGASPTNSYQPPVGEEDSKTCNDWPHREQQPVRTAADSPTWDEVFGDEEVNDDRHTGEDSKETDAEMYRNFKSELIAEEAGRDKETENENTSEVKGGWLPGGVKNNRASQSISLMDDSMDLFGDDEAFLQMTIPDISTPGITPRTSPCAGDISISTEQIYDTSQMYNSTRPTEHTADTVQTDELACTKHLSRSLHAEQITEGAAASPPKPPTESFESSHDYFPVNFDLGYSLVDSEDDAGTEAPSPPCMLTSPRPKKQSADTLVSLPTVSNSSTPHNSFTTQRRPAQRSESKLSTPQMLPEQRNREMSPLLTLTSKDGALPSPITSAGARRTLMPGLARPHAPSLLSSSKRKRSAGPTSDYKRGSAVGNESRLESVCVSNSLPRPVVCNSDSDDEVVILKRRPQNMLNPLSSPEVSKISDVDSPVVVNRKLAAPLNTSDETDGGAVSDDDFQNESVLTRRTAAQGAEGKRAQRAKAKSAGHQNGRQFLQEEAELSEDTRGADISSDEEDGEEQNQSLDGFVVDSTQFSQGLNDSEMHGVYLKSVKSPAVHGKFKMSYRHHLDNVFSQVPEMDETYAEDSFVVGSEVEEVESGEDEAEDIELMPEDSYMDGRRQYATRRRVFLHKVRERVGFGTKTVAGAASEQGTEVKTKRTRIIRINDSSDEETGEVDKERSVIARGGVAVTLRQKEAQLEPSRHHQQQRALSSSSSTIASKVSLLSKAQRSSETEEQQNERCLQRLENQHLLSDELDFEEGVSLKSSRNQPKATTSNSSSAPAPPRSVCQDVSVGESPAPPGSVCILADSRCISTGVELMTSLRQRHAATVHVCSLDGSYFVVSNRMAVERHSQSDLAAMQNRKRLVERVTGLQRLFERVCLIVEKERTKPGEAARPFQRTRYYDSTLTGLVRSGVRLLWSDGAEQSAAVLADLARLEQRKGQGIGVPLKVKGQHRQQALQLYLNLPSVSYVHALNMSHNFSSIAQLMNSSVEAIQKGGCMSPSRAEEIYRFLRYPCDTFLMST</sequence>
<dbReference type="GO" id="GO:0045003">
    <property type="term" value="P:double-strand break repair via synthesis-dependent strand annealing"/>
    <property type="evidence" value="ECO:0007669"/>
    <property type="project" value="TreeGrafter"/>
</dbReference>
<feature type="compositionally biased region" description="Polar residues" evidence="8">
    <location>
        <begin position="875"/>
        <end position="899"/>
    </location>
</feature>
<organism evidence="10 11">
    <name type="scientific">Scophthalmus maximus</name>
    <name type="common">Turbot</name>
    <name type="synonym">Psetta maxima</name>
    <dbReference type="NCBI Taxonomy" id="52904"/>
    <lineage>
        <taxon>Eukaryota</taxon>
        <taxon>Metazoa</taxon>
        <taxon>Chordata</taxon>
        <taxon>Craniata</taxon>
        <taxon>Vertebrata</taxon>
        <taxon>Euteleostomi</taxon>
        <taxon>Actinopterygii</taxon>
        <taxon>Neopterygii</taxon>
        <taxon>Teleostei</taxon>
        <taxon>Neoteleostei</taxon>
        <taxon>Acanthomorphata</taxon>
        <taxon>Carangaria</taxon>
        <taxon>Pleuronectiformes</taxon>
        <taxon>Pleuronectoidei</taxon>
        <taxon>Scophthalmidae</taxon>
        <taxon>Scophthalmus</taxon>
    </lineage>
</organism>
<dbReference type="GO" id="GO:0000400">
    <property type="term" value="F:four-way junction DNA binding"/>
    <property type="evidence" value="ECO:0007669"/>
    <property type="project" value="TreeGrafter"/>
</dbReference>
<evidence type="ECO:0000256" key="3">
    <source>
        <dbReference type="ARBA" id="ARBA00022741"/>
    </source>
</evidence>
<dbReference type="GO" id="GO:0005524">
    <property type="term" value="F:ATP binding"/>
    <property type="evidence" value="ECO:0007669"/>
    <property type="project" value="UniProtKB-KW"/>
</dbReference>
<dbReference type="SUPFAM" id="SSF52540">
    <property type="entry name" value="P-loop containing nucleoside triphosphate hydrolases"/>
    <property type="match status" value="1"/>
</dbReference>
<dbReference type="SUPFAM" id="SSF52980">
    <property type="entry name" value="Restriction endonuclease-like"/>
    <property type="match status" value="1"/>
</dbReference>
<dbReference type="GO" id="GO:0016787">
    <property type="term" value="F:hydrolase activity"/>
    <property type="evidence" value="ECO:0007669"/>
    <property type="project" value="UniProtKB-KW"/>
</dbReference>
<reference evidence="10 11" key="1">
    <citation type="submission" date="2017-12" db="EMBL/GenBank/DDBJ databases">
        <title>Integrating genomic resources of turbot (Scophthalmus maximus) in depth evaluation of genetic and physical mapping variation across individuals.</title>
        <authorList>
            <person name="Martinez P."/>
        </authorList>
    </citation>
    <scope>NUCLEOTIDE SEQUENCE [LARGE SCALE GENOMIC DNA]</scope>
</reference>
<dbReference type="InterPro" id="IPR027417">
    <property type="entry name" value="P-loop_NTPase"/>
</dbReference>
<protein>
    <submittedName>
        <fullName evidence="10">Putative Fanconi anemia group M protein</fullName>
    </submittedName>
</protein>
<dbReference type="GO" id="GO:0036297">
    <property type="term" value="P:interstrand cross-link repair"/>
    <property type="evidence" value="ECO:0007669"/>
    <property type="project" value="TreeGrafter"/>
</dbReference>
<dbReference type="GO" id="GO:0009378">
    <property type="term" value="F:four-way junction helicase activity"/>
    <property type="evidence" value="ECO:0007669"/>
    <property type="project" value="TreeGrafter"/>
</dbReference>
<keyword evidence="5" id="KW-0347">Helicase</keyword>
<dbReference type="InterPro" id="IPR011545">
    <property type="entry name" value="DEAD/DEAH_box_helicase_dom"/>
</dbReference>
<feature type="compositionally biased region" description="Pro residues" evidence="8">
    <location>
        <begin position="51"/>
        <end position="62"/>
    </location>
</feature>
<feature type="compositionally biased region" description="Low complexity" evidence="8">
    <location>
        <begin position="76"/>
        <end position="87"/>
    </location>
</feature>
<evidence type="ECO:0000259" key="9">
    <source>
        <dbReference type="PROSITE" id="PS51192"/>
    </source>
</evidence>
<evidence type="ECO:0000256" key="6">
    <source>
        <dbReference type="ARBA" id="ARBA00022840"/>
    </source>
</evidence>
<dbReference type="Gene3D" id="3.40.50.10130">
    <property type="match status" value="1"/>
</dbReference>
<feature type="region of interest" description="Disordered" evidence="8">
    <location>
        <begin position="1304"/>
        <end position="1347"/>
    </location>
</feature>
<dbReference type="GO" id="GO:0005634">
    <property type="term" value="C:nucleus"/>
    <property type="evidence" value="ECO:0007669"/>
    <property type="project" value="UniProtKB-SubCell"/>
</dbReference>
<dbReference type="SUPFAM" id="SSF47781">
    <property type="entry name" value="RuvA domain 2-like"/>
    <property type="match status" value="1"/>
</dbReference>
<keyword evidence="7" id="KW-0539">Nucleus</keyword>
<dbReference type="InterPro" id="IPR006166">
    <property type="entry name" value="ERCC4_domain"/>
</dbReference>
<keyword evidence="11" id="KW-1185">Reference proteome</keyword>
<accession>A0A2U9CIT8</accession>
<dbReference type="PANTHER" id="PTHR14025:SF20">
    <property type="entry name" value="FANCONI ANEMIA GROUP M PROTEIN"/>
    <property type="match status" value="1"/>
</dbReference>
<dbReference type="InterPro" id="IPR044749">
    <property type="entry name" value="FANCM_DEXDc"/>
</dbReference>
<dbReference type="InterPro" id="IPR014001">
    <property type="entry name" value="Helicase_ATP-bd"/>
</dbReference>
<feature type="region of interest" description="Disordered" evidence="8">
    <location>
        <begin position="695"/>
        <end position="717"/>
    </location>
</feature>
<evidence type="ECO:0000256" key="5">
    <source>
        <dbReference type="ARBA" id="ARBA00022806"/>
    </source>
</evidence>
<gene>
    <name evidence="10" type="ORF">SMAX5B_000328</name>
</gene>
<keyword evidence="3" id="KW-0547">Nucleotide-binding</keyword>
<dbReference type="GO" id="GO:0004518">
    <property type="term" value="F:nuclease activity"/>
    <property type="evidence" value="ECO:0007669"/>
    <property type="project" value="InterPro"/>
</dbReference>
<feature type="compositionally biased region" description="Polar residues" evidence="8">
    <location>
        <begin position="1"/>
        <end position="12"/>
    </location>
</feature>
<dbReference type="EMBL" id="CP026259">
    <property type="protein sequence ID" value="AWP16398.1"/>
    <property type="molecule type" value="Genomic_DNA"/>
</dbReference>
<dbReference type="SMART" id="SM00487">
    <property type="entry name" value="DEXDc"/>
    <property type="match status" value="1"/>
</dbReference>
<dbReference type="FunFam" id="3.40.50.300:FF:000861">
    <property type="entry name" value="Fanconi anemia, complementation group M"/>
    <property type="match status" value="1"/>
</dbReference>
<evidence type="ECO:0000256" key="1">
    <source>
        <dbReference type="ARBA" id="ARBA00004123"/>
    </source>
</evidence>
<feature type="region of interest" description="Disordered" evidence="8">
    <location>
        <begin position="1369"/>
        <end position="1407"/>
    </location>
</feature>
<evidence type="ECO:0000313" key="10">
    <source>
        <dbReference type="EMBL" id="AWP16398.1"/>
    </source>
</evidence>
<dbReference type="CDD" id="cd18033">
    <property type="entry name" value="DEXDc_FANCM"/>
    <property type="match status" value="1"/>
</dbReference>
<proteinExistence type="inferred from homology"/>